<dbReference type="STRING" id="156892.BM477_02655"/>
<gene>
    <name evidence="8" type="ORF">BM477_02655</name>
</gene>
<keyword evidence="4 6" id="KW-0663">Pyridoxal phosphate</keyword>
<dbReference type="EMBL" id="MPDM01000002">
    <property type="protein sequence ID" value="OKL50386.1"/>
    <property type="molecule type" value="Genomic_DNA"/>
</dbReference>
<evidence type="ECO:0000256" key="4">
    <source>
        <dbReference type="ARBA" id="ARBA00022898"/>
    </source>
</evidence>
<keyword evidence="5 7" id="KW-0456">Lyase</keyword>
<evidence type="ECO:0000313" key="9">
    <source>
        <dbReference type="Proteomes" id="UP000186465"/>
    </source>
</evidence>
<comment type="similarity">
    <text evidence="2 7">Belongs to the group II decarboxylase family.</text>
</comment>
<evidence type="ECO:0000256" key="1">
    <source>
        <dbReference type="ARBA" id="ARBA00001933"/>
    </source>
</evidence>
<feature type="modified residue" description="N6-(pyridoxal phosphate)lysine" evidence="6">
    <location>
        <position position="282"/>
    </location>
</feature>
<dbReference type="Proteomes" id="UP000186465">
    <property type="component" value="Unassembled WGS sequence"/>
</dbReference>
<dbReference type="Gene3D" id="3.90.1150.170">
    <property type="match status" value="1"/>
</dbReference>
<dbReference type="InterPro" id="IPR010977">
    <property type="entry name" value="Aromatic_deC"/>
</dbReference>
<dbReference type="Pfam" id="PF00282">
    <property type="entry name" value="Pyridoxal_deC"/>
    <property type="match status" value="1"/>
</dbReference>
<dbReference type="InterPro" id="IPR015421">
    <property type="entry name" value="PyrdxlP-dep_Trfase_major"/>
</dbReference>
<keyword evidence="3" id="KW-0210">Decarboxylase</keyword>
<dbReference type="AlphaFoldDB" id="A0A1Q5PS48"/>
<keyword evidence="9" id="KW-1185">Reference proteome</keyword>
<dbReference type="GO" id="GO:0019752">
    <property type="term" value="P:carboxylic acid metabolic process"/>
    <property type="evidence" value="ECO:0007669"/>
    <property type="project" value="InterPro"/>
</dbReference>
<dbReference type="OrthoDB" id="3335676at2"/>
<evidence type="ECO:0000256" key="7">
    <source>
        <dbReference type="RuleBase" id="RU000382"/>
    </source>
</evidence>
<dbReference type="GO" id="GO:0004058">
    <property type="term" value="F:aromatic-L-amino-acid decarboxylase activity"/>
    <property type="evidence" value="ECO:0007669"/>
    <property type="project" value="UniProtKB-ARBA"/>
</dbReference>
<comment type="caution">
    <text evidence="8">The sequence shown here is derived from an EMBL/GenBank/DDBJ whole genome shotgun (WGS) entry which is preliminary data.</text>
</comment>
<dbReference type="PANTHER" id="PTHR11999">
    <property type="entry name" value="GROUP II PYRIDOXAL-5-PHOSPHATE DECARBOXYLASE"/>
    <property type="match status" value="1"/>
</dbReference>
<evidence type="ECO:0000313" key="8">
    <source>
        <dbReference type="EMBL" id="OKL50386.1"/>
    </source>
</evidence>
<dbReference type="SUPFAM" id="SSF53383">
    <property type="entry name" value="PLP-dependent transferases"/>
    <property type="match status" value="1"/>
</dbReference>
<organism evidence="8 9">
    <name type="scientific">Boudabousia marimammalium</name>
    <dbReference type="NCBI Taxonomy" id="156892"/>
    <lineage>
        <taxon>Bacteria</taxon>
        <taxon>Bacillati</taxon>
        <taxon>Actinomycetota</taxon>
        <taxon>Actinomycetes</taxon>
        <taxon>Actinomycetales</taxon>
        <taxon>Actinomycetaceae</taxon>
        <taxon>Boudabousia</taxon>
    </lineage>
</organism>
<evidence type="ECO:0000256" key="6">
    <source>
        <dbReference type="PIRSR" id="PIRSR602129-50"/>
    </source>
</evidence>
<proteinExistence type="inferred from homology"/>
<dbReference type="Gene3D" id="3.40.640.10">
    <property type="entry name" value="Type I PLP-dependent aspartate aminotransferase-like (Major domain)"/>
    <property type="match status" value="1"/>
</dbReference>
<sequence length="459" mass="51173">MAEIASQFIHKIFNDYEQNDFNPLKGFKNRQEVRKKVEISPIGETGSNLEDAIKEEIELLERDANLRHPRYYGFIPGPAQAVSWLGDLISTAYNSHAGGWHLAPGVSAMEKEVINWALGLVGYDTNPRAGGILSSGGTMAGLTALTAARDAKVGLRDISKATVYLTDQTHTANHKCLHLIGIPEENWRYIKTDNFAMVASDLETQIEKDKAAGLIPFVVIGTCGTTNTGAIDPLDEIAKICEAQDLWFHVDAAYGGSVVLSEYKHLAKGIEKSDSIAWDGHKWLFQIYGVAFCLVKDLRNLLRTYSVGGEYLQDVKDSDQYPNWWDLGPELTRPPRGPRLWLTLKTLGSAKLSKMINSSIKYAEWLETQIVESERLELVSKASLAIVTFRVKAETDKESAKRNIALAERLRRDNVAGIFTTELDHKNALRIITISPEETLDDIKDMFASINQIMDELGY</sequence>
<dbReference type="Gene3D" id="3.90.1150.10">
    <property type="entry name" value="Aspartate Aminotransferase, domain 1"/>
    <property type="match status" value="1"/>
</dbReference>
<evidence type="ECO:0000256" key="2">
    <source>
        <dbReference type="ARBA" id="ARBA00009533"/>
    </source>
</evidence>
<accession>A0A1Q5PS48</accession>
<evidence type="ECO:0000256" key="5">
    <source>
        <dbReference type="ARBA" id="ARBA00023239"/>
    </source>
</evidence>
<protein>
    <submittedName>
        <fullName evidence="8">Tyrosine decarboxylase</fullName>
    </submittedName>
</protein>
<reference evidence="9" key="1">
    <citation type="submission" date="2016-11" db="EMBL/GenBank/DDBJ databases">
        <title>Actinomyces gypaetusis sp. nov. isolated from Gypaetus barbatus in Qinghai Tibet Plateau China.</title>
        <authorList>
            <person name="Meng X."/>
        </authorList>
    </citation>
    <scope>NUCLEOTIDE SEQUENCE [LARGE SCALE GENOMIC DNA]</scope>
    <source>
        <strain evidence="9">DSM 15383</strain>
    </source>
</reference>
<dbReference type="InterPro" id="IPR002129">
    <property type="entry name" value="PyrdxlP-dep_de-COase"/>
</dbReference>
<dbReference type="InterPro" id="IPR015422">
    <property type="entry name" value="PyrdxlP-dep_Trfase_small"/>
</dbReference>
<dbReference type="PANTHER" id="PTHR11999:SF70">
    <property type="entry name" value="MIP05841P"/>
    <property type="match status" value="1"/>
</dbReference>
<dbReference type="GO" id="GO:0030170">
    <property type="term" value="F:pyridoxal phosphate binding"/>
    <property type="evidence" value="ECO:0007669"/>
    <property type="project" value="InterPro"/>
</dbReference>
<dbReference type="PRINTS" id="PR00800">
    <property type="entry name" value="YHDCRBOXLASE"/>
</dbReference>
<dbReference type="InterPro" id="IPR015424">
    <property type="entry name" value="PyrdxlP-dep_Trfase"/>
</dbReference>
<comment type="cofactor">
    <cofactor evidence="1 6 7">
        <name>pyridoxal 5'-phosphate</name>
        <dbReference type="ChEBI" id="CHEBI:597326"/>
    </cofactor>
</comment>
<name>A0A1Q5PS48_9ACTO</name>
<dbReference type="GO" id="GO:0006520">
    <property type="term" value="P:amino acid metabolic process"/>
    <property type="evidence" value="ECO:0007669"/>
    <property type="project" value="InterPro"/>
</dbReference>
<evidence type="ECO:0000256" key="3">
    <source>
        <dbReference type="ARBA" id="ARBA00022793"/>
    </source>
</evidence>